<keyword evidence="2" id="KW-1185">Reference proteome</keyword>
<evidence type="ECO:0000313" key="2">
    <source>
        <dbReference type="Proteomes" id="UP000030185"/>
    </source>
</evidence>
<reference evidence="1 2" key="1">
    <citation type="submission" date="2014-09" db="EMBL/GenBank/DDBJ databases">
        <title>Sporocytophaga myxococcoides PG-01 genome sequencing.</title>
        <authorList>
            <person name="Liu L."/>
            <person name="Gao P.J."/>
            <person name="Chen G.J."/>
            <person name="Wang L.S."/>
        </authorList>
    </citation>
    <scope>NUCLEOTIDE SEQUENCE [LARGE SCALE GENOMIC DNA]</scope>
    <source>
        <strain evidence="1 2">PG-01</strain>
    </source>
</reference>
<dbReference type="Proteomes" id="UP000030185">
    <property type="component" value="Unassembled WGS sequence"/>
</dbReference>
<dbReference type="AlphaFoldDB" id="A0A098L979"/>
<dbReference type="EMBL" id="BBLT01000001">
    <property type="protein sequence ID" value="GAL83446.1"/>
    <property type="molecule type" value="Genomic_DNA"/>
</dbReference>
<comment type="caution">
    <text evidence="1">The sequence shown here is derived from an EMBL/GenBank/DDBJ whole genome shotgun (WGS) entry which is preliminary data.</text>
</comment>
<proteinExistence type="predicted"/>
<protein>
    <submittedName>
        <fullName evidence="1">Uncharacterized protein</fullName>
    </submittedName>
</protein>
<organism evidence="1 2">
    <name type="scientific">Sporocytophaga myxococcoides</name>
    <dbReference type="NCBI Taxonomy" id="153721"/>
    <lineage>
        <taxon>Bacteria</taxon>
        <taxon>Pseudomonadati</taxon>
        <taxon>Bacteroidota</taxon>
        <taxon>Cytophagia</taxon>
        <taxon>Cytophagales</taxon>
        <taxon>Cytophagaceae</taxon>
        <taxon>Sporocytophaga</taxon>
    </lineage>
</organism>
<accession>A0A098L979</accession>
<sequence length="124" mass="13767">MNGAAFSIELFPDWKDAISKSGITQENIDNAFEKLGPKLLEDHGFKHSMDRLKVYWGEWGPEHIYVPGNACGLDITKSSPFGPRGGALLSPHNVDSLRQASLILSIFLWIANCLVVEIKLKKSE</sequence>
<evidence type="ECO:0000313" key="1">
    <source>
        <dbReference type="EMBL" id="GAL83446.1"/>
    </source>
</evidence>
<name>A0A098L979_9BACT</name>
<gene>
    <name evidence="1" type="ORF">MYP_673</name>
</gene>